<keyword evidence="4" id="KW-0645">Protease</keyword>
<feature type="active site" evidence="3">
    <location>
        <position position="100"/>
    </location>
</feature>
<dbReference type="PROSITE" id="PS51767">
    <property type="entry name" value="PEPTIDASE_A1"/>
    <property type="match status" value="1"/>
</dbReference>
<dbReference type="PANTHER" id="PTHR47966:SF51">
    <property type="entry name" value="BETA-SITE APP-CLEAVING ENZYME, ISOFORM A-RELATED"/>
    <property type="match status" value="1"/>
</dbReference>
<reference evidence="7 8" key="1">
    <citation type="submission" date="2014-04" db="EMBL/GenBank/DDBJ databases">
        <authorList>
            <consortium name="DOE Joint Genome Institute"/>
            <person name="Kuo A."/>
            <person name="Ruytinx J."/>
            <person name="Rineau F."/>
            <person name="Colpaert J."/>
            <person name="Kohler A."/>
            <person name="Nagy L.G."/>
            <person name="Floudas D."/>
            <person name="Copeland A."/>
            <person name="Barry K.W."/>
            <person name="Cichocki N."/>
            <person name="Veneault-Fourrey C."/>
            <person name="LaButti K."/>
            <person name="Lindquist E.A."/>
            <person name="Lipzen A."/>
            <person name="Lundell T."/>
            <person name="Morin E."/>
            <person name="Murat C."/>
            <person name="Sun H."/>
            <person name="Tunlid A."/>
            <person name="Henrissat B."/>
            <person name="Grigoriev I.V."/>
            <person name="Hibbett D.S."/>
            <person name="Martin F."/>
            <person name="Nordberg H.P."/>
            <person name="Cantor M.N."/>
            <person name="Hua S.X."/>
        </authorList>
    </citation>
    <scope>NUCLEOTIDE SEQUENCE [LARGE SCALE GENOMIC DNA]</scope>
    <source>
        <strain evidence="7 8">UH-Slu-Lm8-n1</strain>
    </source>
</reference>
<dbReference type="InterPro" id="IPR034164">
    <property type="entry name" value="Pepsin-like_dom"/>
</dbReference>
<name>A0A0C9Z7W4_9AGAM</name>
<protein>
    <recommendedName>
        <fullName evidence="6">Peptidase A1 domain-containing protein</fullName>
    </recommendedName>
</protein>
<reference evidence="8" key="2">
    <citation type="submission" date="2015-01" db="EMBL/GenBank/DDBJ databases">
        <title>Evolutionary Origins and Diversification of the Mycorrhizal Mutualists.</title>
        <authorList>
            <consortium name="DOE Joint Genome Institute"/>
            <consortium name="Mycorrhizal Genomics Consortium"/>
            <person name="Kohler A."/>
            <person name="Kuo A."/>
            <person name="Nagy L.G."/>
            <person name="Floudas D."/>
            <person name="Copeland A."/>
            <person name="Barry K.W."/>
            <person name="Cichocki N."/>
            <person name="Veneault-Fourrey C."/>
            <person name="LaButti K."/>
            <person name="Lindquist E.A."/>
            <person name="Lipzen A."/>
            <person name="Lundell T."/>
            <person name="Morin E."/>
            <person name="Murat C."/>
            <person name="Riley R."/>
            <person name="Ohm R."/>
            <person name="Sun H."/>
            <person name="Tunlid A."/>
            <person name="Henrissat B."/>
            <person name="Grigoriev I.V."/>
            <person name="Hibbett D.S."/>
            <person name="Martin F."/>
        </authorList>
    </citation>
    <scope>NUCLEOTIDE SEQUENCE [LARGE SCALE GENOMIC DNA]</scope>
    <source>
        <strain evidence="8">UH-Slu-Lm8-n1</strain>
    </source>
</reference>
<feature type="chain" id="PRO_5002207032" description="Peptidase A1 domain-containing protein" evidence="5">
    <location>
        <begin position="26"/>
        <end position="409"/>
    </location>
</feature>
<dbReference type="InterPro" id="IPR033121">
    <property type="entry name" value="PEPTIDASE_A1"/>
</dbReference>
<dbReference type="Proteomes" id="UP000054485">
    <property type="component" value="Unassembled WGS sequence"/>
</dbReference>
<evidence type="ECO:0000256" key="3">
    <source>
        <dbReference type="PIRSR" id="PIRSR601461-1"/>
    </source>
</evidence>
<dbReference type="InterPro" id="IPR001969">
    <property type="entry name" value="Aspartic_peptidase_AS"/>
</dbReference>
<dbReference type="PRINTS" id="PR00792">
    <property type="entry name" value="PEPSIN"/>
</dbReference>
<dbReference type="AlphaFoldDB" id="A0A0C9Z7W4"/>
<dbReference type="STRING" id="930992.A0A0C9Z7W4"/>
<evidence type="ECO:0000313" key="7">
    <source>
        <dbReference type="EMBL" id="KIK33615.1"/>
    </source>
</evidence>
<evidence type="ECO:0000256" key="1">
    <source>
        <dbReference type="ARBA" id="ARBA00007447"/>
    </source>
</evidence>
<dbReference type="GO" id="GO:0006508">
    <property type="term" value="P:proteolysis"/>
    <property type="evidence" value="ECO:0007669"/>
    <property type="project" value="UniProtKB-KW"/>
</dbReference>
<dbReference type="GO" id="GO:0004190">
    <property type="term" value="F:aspartic-type endopeptidase activity"/>
    <property type="evidence" value="ECO:0007669"/>
    <property type="project" value="UniProtKB-KW"/>
</dbReference>
<dbReference type="Pfam" id="PF00026">
    <property type="entry name" value="Asp"/>
    <property type="match status" value="1"/>
</dbReference>
<dbReference type="InterPro" id="IPR001461">
    <property type="entry name" value="Aspartic_peptidase_A1"/>
</dbReference>
<dbReference type="HOGENOM" id="CLU_038846_0_0_1"/>
<organism evidence="7 8">
    <name type="scientific">Suillus luteus UH-Slu-Lm8-n1</name>
    <dbReference type="NCBI Taxonomy" id="930992"/>
    <lineage>
        <taxon>Eukaryota</taxon>
        <taxon>Fungi</taxon>
        <taxon>Dikarya</taxon>
        <taxon>Basidiomycota</taxon>
        <taxon>Agaricomycotina</taxon>
        <taxon>Agaricomycetes</taxon>
        <taxon>Agaricomycetidae</taxon>
        <taxon>Boletales</taxon>
        <taxon>Suillineae</taxon>
        <taxon>Suillaceae</taxon>
        <taxon>Suillus</taxon>
    </lineage>
</organism>
<evidence type="ECO:0000256" key="2">
    <source>
        <dbReference type="ARBA" id="ARBA00022750"/>
    </source>
</evidence>
<evidence type="ECO:0000256" key="5">
    <source>
        <dbReference type="SAM" id="SignalP"/>
    </source>
</evidence>
<accession>A0A0C9Z7W4</accession>
<dbReference type="PANTHER" id="PTHR47966">
    <property type="entry name" value="BETA-SITE APP-CLEAVING ENZYME, ISOFORM A-RELATED"/>
    <property type="match status" value="1"/>
</dbReference>
<sequence>MVPPRSLVCLLTLPALAFLSLSVSALPHPRTASSTSALKLAVRLRSNGVQNIAAADRARARTLAEGGSSTSIKNATNTGMVYTADIGVGSPPVYYTLLVDTGSSNTWIGANKSYSKTTASQNTGNAFAVSYGDGFNQSYVAGIEYLDTITLTSDLVIEQQSIGVASVSTGMDSMDGILGLGPVDLTWGTVRNTEEVPTVMDNLYTQGMISSEVFGVFFSPANAGDTSGELTFGGYDQSKITGDVGYAHLTSTSPAAGFWGVDESIDYGKTKILNDATGIIDTGTTLILIASDAFDSYKSGTGATLDNSTGLLKISSDQYNQLSSLFFTIGEESYELTPNAQIWPRSLNSAINGTTDGIYLIVSDIGTQSGSGLDVINGYCFLERFYSIFDTTNSRVGLAKTDYTFATTN</sequence>
<evidence type="ECO:0000313" key="8">
    <source>
        <dbReference type="Proteomes" id="UP000054485"/>
    </source>
</evidence>
<keyword evidence="2 4" id="KW-0064">Aspartyl protease</keyword>
<proteinExistence type="inferred from homology"/>
<dbReference type="Gene3D" id="2.40.70.10">
    <property type="entry name" value="Acid Proteases"/>
    <property type="match status" value="2"/>
</dbReference>
<feature type="signal peptide" evidence="5">
    <location>
        <begin position="1"/>
        <end position="25"/>
    </location>
</feature>
<keyword evidence="5" id="KW-0732">Signal</keyword>
<comment type="similarity">
    <text evidence="1 4">Belongs to the peptidase A1 family.</text>
</comment>
<evidence type="ECO:0000259" key="6">
    <source>
        <dbReference type="PROSITE" id="PS51767"/>
    </source>
</evidence>
<keyword evidence="4" id="KW-0378">Hydrolase</keyword>
<feature type="domain" description="Peptidase A1" evidence="6">
    <location>
        <begin position="82"/>
        <end position="399"/>
    </location>
</feature>
<evidence type="ECO:0000256" key="4">
    <source>
        <dbReference type="RuleBase" id="RU000454"/>
    </source>
</evidence>
<gene>
    <name evidence="7" type="ORF">CY34DRAFT_18260</name>
</gene>
<dbReference type="OrthoDB" id="660550at2759"/>
<dbReference type="SUPFAM" id="SSF50630">
    <property type="entry name" value="Acid proteases"/>
    <property type="match status" value="1"/>
</dbReference>
<dbReference type="EMBL" id="KN835904">
    <property type="protein sequence ID" value="KIK33615.1"/>
    <property type="molecule type" value="Genomic_DNA"/>
</dbReference>
<feature type="active site" evidence="3">
    <location>
        <position position="281"/>
    </location>
</feature>
<dbReference type="InParanoid" id="A0A0C9Z7W4"/>
<dbReference type="CDD" id="cd05471">
    <property type="entry name" value="pepsin_like"/>
    <property type="match status" value="1"/>
</dbReference>
<dbReference type="InterPro" id="IPR021109">
    <property type="entry name" value="Peptidase_aspartic_dom_sf"/>
</dbReference>
<keyword evidence="8" id="KW-1185">Reference proteome</keyword>
<dbReference type="PROSITE" id="PS00141">
    <property type="entry name" value="ASP_PROTEASE"/>
    <property type="match status" value="2"/>
</dbReference>